<comment type="caution">
    <text evidence="1">The sequence shown here is derived from an EMBL/GenBank/DDBJ whole genome shotgun (WGS) entry which is preliminary data.</text>
</comment>
<feature type="non-terminal residue" evidence="1">
    <location>
        <position position="70"/>
    </location>
</feature>
<feature type="non-terminal residue" evidence="1">
    <location>
        <position position="1"/>
    </location>
</feature>
<name>A0A268QUF6_SHOCL</name>
<reference evidence="1 2" key="1">
    <citation type="submission" date="2017-07" db="EMBL/GenBank/DDBJ databases">
        <title>Isolation and whole genome analysis of endospore-forming bacteria from heroin.</title>
        <authorList>
            <person name="Kalinowski J."/>
            <person name="Ahrens B."/>
            <person name="Al-Dilaimi A."/>
            <person name="Winkler A."/>
            <person name="Wibberg D."/>
            <person name="Schleenbecker U."/>
            <person name="Ruckert C."/>
            <person name="Wolfel R."/>
            <person name="Grass G."/>
        </authorList>
    </citation>
    <scope>NUCLEOTIDE SEQUENCE [LARGE SCALE GENOMIC DNA]</scope>
    <source>
        <strain evidence="1 2">7523-2</strain>
    </source>
</reference>
<dbReference type="EMBL" id="NPBS01000914">
    <property type="protein sequence ID" value="PAF11669.1"/>
    <property type="molecule type" value="Genomic_DNA"/>
</dbReference>
<evidence type="ECO:0000313" key="1">
    <source>
        <dbReference type="EMBL" id="PAF11669.1"/>
    </source>
</evidence>
<dbReference type="Proteomes" id="UP000216133">
    <property type="component" value="Unassembled WGS sequence"/>
</dbReference>
<protein>
    <submittedName>
        <fullName evidence="1">Uncharacterized protein</fullName>
    </submittedName>
</protein>
<evidence type="ECO:0000313" key="2">
    <source>
        <dbReference type="Proteomes" id="UP000216133"/>
    </source>
</evidence>
<sequence>NCTIYPVHSALPMEEEKALFIGRALNGQWAVTSQGIEGAALERGTWIFPELKRDIEISTFIDIIQSFDCG</sequence>
<accession>A0A268QUF6</accession>
<dbReference type="RefSeq" id="WP_217988924.1">
    <property type="nucleotide sequence ID" value="NZ_NPBS01000914.1"/>
</dbReference>
<organism evidence="1 2">
    <name type="scientific">Shouchella clausii</name>
    <name type="common">Alkalihalobacillus clausii</name>
    <dbReference type="NCBI Taxonomy" id="79880"/>
    <lineage>
        <taxon>Bacteria</taxon>
        <taxon>Bacillati</taxon>
        <taxon>Bacillota</taxon>
        <taxon>Bacilli</taxon>
        <taxon>Bacillales</taxon>
        <taxon>Bacillaceae</taxon>
        <taxon>Shouchella</taxon>
    </lineage>
</organism>
<proteinExistence type="predicted"/>
<dbReference type="AlphaFoldDB" id="A0A268QUF6"/>
<gene>
    <name evidence="1" type="ORF">CHH61_26060</name>
</gene>